<protein>
    <recommendedName>
        <fullName evidence="6">Template-activating factor I</fullName>
    </recommendedName>
</protein>
<dbReference type="EMBL" id="SDIL01000010">
    <property type="protein sequence ID" value="RXK41291.1"/>
    <property type="molecule type" value="Genomic_DNA"/>
</dbReference>
<comment type="caution">
    <text evidence="4">The sequence shown here is derived from an EMBL/GenBank/DDBJ whole genome shotgun (WGS) entry which is preliminary data.</text>
</comment>
<comment type="similarity">
    <text evidence="1 2">Belongs to the nucleosome assembly protein (NAP) family.</text>
</comment>
<dbReference type="InterPro" id="IPR002164">
    <property type="entry name" value="NAP_family"/>
</dbReference>
<name>A0A4Q1BTA2_TREME</name>
<dbReference type="PANTHER" id="PTHR11875">
    <property type="entry name" value="TESTIS-SPECIFIC Y-ENCODED PROTEIN"/>
    <property type="match status" value="1"/>
</dbReference>
<dbReference type="STRING" id="5217.A0A4Q1BTA2"/>
<dbReference type="GO" id="GO:0006334">
    <property type="term" value="P:nucleosome assembly"/>
    <property type="evidence" value="ECO:0007669"/>
    <property type="project" value="InterPro"/>
</dbReference>
<dbReference type="Proteomes" id="UP000289152">
    <property type="component" value="Unassembled WGS sequence"/>
</dbReference>
<gene>
    <name evidence="4" type="ORF">M231_01441</name>
</gene>
<dbReference type="OrthoDB" id="19419at2759"/>
<keyword evidence="5" id="KW-1185">Reference proteome</keyword>
<dbReference type="InterPro" id="IPR037231">
    <property type="entry name" value="NAP-like_sf"/>
</dbReference>
<dbReference type="GO" id="GO:0005634">
    <property type="term" value="C:nucleus"/>
    <property type="evidence" value="ECO:0007669"/>
    <property type="project" value="InterPro"/>
</dbReference>
<evidence type="ECO:0000256" key="1">
    <source>
        <dbReference type="ARBA" id="ARBA00009947"/>
    </source>
</evidence>
<dbReference type="VEuPathDB" id="FungiDB:TREMEDRAFT_65195"/>
<dbReference type="AlphaFoldDB" id="A0A4Q1BTA2"/>
<accession>A0A4Q1BTA2</accession>
<evidence type="ECO:0008006" key="6">
    <source>
        <dbReference type="Google" id="ProtNLM"/>
    </source>
</evidence>
<evidence type="ECO:0000313" key="4">
    <source>
        <dbReference type="EMBL" id="RXK41291.1"/>
    </source>
</evidence>
<proteinExistence type="inferred from homology"/>
<dbReference type="Gene3D" id="3.30.1120.90">
    <property type="entry name" value="Nucleosome assembly protein"/>
    <property type="match status" value="1"/>
</dbReference>
<sequence>MSVKGYERDIPDVPEALLQELENETANKRYRMLQYMAKTTLEHLEVVRPKVKDIAGFWLYTLSNHVALEPLFALKEDQEAMNYCTDVELVIDPKDPRAFKIIFHFKENPFFTNDKLIKAYELPKNVEDSEEEAKIEGETSKVEGEITKEMRDFDQSDLNSTSMKIDWKSSEVDLCAKFPRQMSEGEIDYDGDKGSFFYYFTAENDPYAVGPILSQDVLTEPIEYFTGRADNCREAEYSEDEEDEEDDEDEDEIDLEEEGPRDLKRRKLNGA</sequence>
<organism evidence="4 5">
    <name type="scientific">Tremella mesenterica</name>
    <name type="common">Jelly fungus</name>
    <dbReference type="NCBI Taxonomy" id="5217"/>
    <lineage>
        <taxon>Eukaryota</taxon>
        <taxon>Fungi</taxon>
        <taxon>Dikarya</taxon>
        <taxon>Basidiomycota</taxon>
        <taxon>Agaricomycotina</taxon>
        <taxon>Tremellomycetes</taxon>
        <taxon>Tremellales</taxon>
        <taxon>Tremellaceae</taxon>
        <taxon>Tremella</taxon>
    </lineage>
</organism>
<dbReference type="Pfam" id="PF00956">
    <property type="entry name" value="NAP"/>
    <property type="match status" value="1"/>
</dbReference>
<reference evidence="4 5" key="1">
    <citation type="submission" date="2016-06" db="EMBL/GenBank/DDBJ databases">
        <title>Evolution of pathogenesis and genome organization in the Tremellales.</title>
        <authorList>
            <person name="Cuomo C."/>
            <person name="Litvintseva A."/>
            <person name="Heitman J."/>
            <person name="Chen Y."/>
            <person name="Sun S."/>
            <person name="Springer D."/>
            <person name="Dromer F."/>
            <person name="Young S."/>
            <person name="Zeng Q."/>
            <person name="Chapman S."/>
            <person name="Gujja S."/>
            <person name="Saif S."/>
            <person name="Birren B."/>
        </authorList>
    </citation>
    <scope>NUCLEOTIDE SEQUENCE [LARGE SCALE GENOMIC DNA]</scope>
    <source>
        <strain evidence="4 5">ATCC 28783</strain>
    </source>
</reference>
<evidence type="ECO:0000256" key="3">
    <source>
        <dbReference type="SAM" id="MobiDB-lite"/>
    </source>
</evidence>
<evidence type="ECO:0000256" key="2">
    <source>
        <dbReference type="RuleBase" id="RU003876"/>
    </source>
</evidence>
<feature type="region of interest" description="Disordered" evidence="3">
    <location>
        <begin position="228"/>
        <end position="271"/>
    </location>
</feature>
<feature type="compositionally biased region" description="Acidic residues" evidence="3">
    <location>
        <begin position="237"/>
        <end position="259"/>
    </location>
</feature>
<dbReference type="SUPFAM" id="SSF143113">
    <property type="entry name" value="NAP-like"/>
    <property type="match status" value="1"/>
</dbReference>
<dbReference type="InParanoid" id="A0A4Q1BTA2"/>
<evidence type="ECO:0000313" key="5">
    <source>
        <dbReference type="Proteomes" id="UP000289152"/>
    </source>
</evidence>